<dbReference type="Gene3D" id="3.20.10.10">
    <property type="entry name" value="D-amino Acid Aminotransferase, subunit A, domain 2"/>
    <property type="match status" value="1"/>
</dbReference>
<name>A0A3T0T6E7_9MICO</name>
<dbReference type="InterPro" id="IPR001544">
    <property type="entry name" value="Aminotrans_IV"/>
</dbReference>
<dbReference type="SUPFAM" id="SSF56752">
    <property type="entry name" value="D-aminoacid aminotransferase-like PLP-dependent enzymes"/>
    <property type="match status" value="1"/>
</dbReference>
<evidence type="ECO:0008006" key="3">
    <source>
        <dbReference type="Google" id="ProtNLM"/>
    </source>
</evidence>
<dbReference type="EMBL" id="CP028137">
    <property type="protein sequence ID" value="AZZ54153.1"/>
    <property type="molecule type" value="Genomic_DNA"/>
</dbReference>
<gene>
    <name evidence="1" type="ORF">C1I64_03910</name>
</gene>
<accession>A0A3T0T6E7</accession>
<dbReference type="InterPro" id="IPR043132">
    <property type="entry name" value="BCAT-like_C"/>
</dbReference>
<evidence type="ECO:0000313" key="2">
    <source>
        <dbReference type="Proteomes" id="UP000285317"/>
    </source>
</evidence>
<sequence>MDGELARKWDGRELGPAVDDSAGVLLAADSWLVSEGRVRGLELHRERFLGAVADAGSTPGVGSDDTAAFFDAAIAALPRSGDSFPRVELTAEGLRLRLRDAPPRGRTVVLWTSPVDPRRTPERKGPDIARLALLRSRALAAGADEAVILGPDGAVIDGASSAVLWWLGDALVVPPASSRRVRSVTARTVSVLAGALGVDVIEAPAEPVDLDGREVWTANALHGLRLATGWVDGPALAAVPGRLDAWRRRLDALRRPLP</sequence>
<proteinExistence type="predicted"/>
<protein>
    <recommendedName>
        <fullName evidence="3">Aminotransferase class IV</fullName>
    </recommendedName>
</protein>
<evidence type="ECO:0000313" key="1">
    <source>
        <dbReference type="EMBL" id="AZZ54153.1"/>
    </source>
</evidence>
<reference evidence="1 2" key="1">
    <citation type="submission" date="2018-03" db="EMBL/GenBank/DDBJ databases">
        <title>Bacteriophage NCPPB3778 and a type I-E CRISPR drive the evolution of the US Biological Select Agent, Rathayibacter toxicus.</title>
        <authorList>
            <person name="Davis E.W.II."/>
            <person name="Tabima J.F."/>
            <person name="Weisberg A.J."/>
            <person name="Dantas Lopes L."/>
            <person name="Wiseman M.S."/>
            <person name="Wiseman M.S."/>
            <person name="Pupko T."/>
            <person name="Belcher M.S."/>
            <person name="Sechler A.J."/>
            <person name="Tancos M.A."/>
            <person name="Schroeder B.K."/>
            <person name="Murray T.D."/>
            <person name="Luster D.G."/>
            <person name="Schneider W.L."/>
            <person name="Rogers E."/>
            <person name="Andreote F.D."/>
            <person name="Grunwald N.J."/>
            <person name="Putnam M.L."/>
            <person name="Chang J.H."/>
        </authorList>
    </citation>
    <scope>NUCLEOTIDE SEQUENCE [LARGE SCALE GENOMIC DNA]</scope>
    <source>
        <strain evidence="1 2">DSM 15932</strain>
    </source>
</reference>
<dbReference type="GO" id="GO:0003824">
    <property type="term" value="F:catalytic activity"/>
    <property type="evidence" value="ECO:0007669"/>
    <property type="project" value="InterPro"/>
</dbReference>
<dbReference type="KEGG" id="rfs:C1I64_03910"/>
<dbReference type="Proteomes" id="UP000285317">
    <property type="component" value="Chromosome"/>
</dbReference>
<organism evidence="1 2">
    <name type="scientific">Rathayibacter festucae DSM 15932</name>
    <dbReference type="NCBI Taxonomy" id="1328866"/>
    <lineage>
        <taxon>Bacteria</taxon>
        <taxon>Bacillati</taxon>
        <taxon>Actinomycetota</taxon>
        <taxon>Actinomycetes</taxon>
        <taxon>Micrococcales</taxon>
        <taxon>Microbacteriaceae</taxon>
        <taxon>Rathayibacter</taxon>
    </lineage>
</organism>
<dbReference type="Pfam" id="PF01063">
    <property type="entry name" value="Aminotran_4"/>
    <property type="match status" value="1"/>
</dbReference>
<dbReference type="RefSeq" id="WP_127888446.1">
    <property type="nucleotide sequence ID" value="NZ_CP028137.1"/>
</dbReference>
<dbReference type="AlphaFoldDB" id="A0A3T0T6E7"/>
<dbReference type="InterPro" id="IPR036038">
    <property type="entry name" value="Aminotransferase-like"/>
</dbReference>